<accession>A0A5M3MR65</accession>
<protein>
    <submittedName>
        <fullName evidence="3">Uncharacterized protein</fullName>
    </submittedName>
</protein>
<evidence type="ECO:0000256" key="2">
    <source>
        <dbReference type="SAM" id="Phobius"/>
    </source>
</evidence>
<feature type="transmembrane region" description="Helical" evidence="2">
    <location>
        <begin position="90"/>
        <end position="117"/>
    </location>
</feature>
<dbReference type="EMBL" id="JH711578">
    <property type="protein sequence ID" value="EIW81145.1"/>
    <property type="molecule type" value="Genomic_DNA"/>
</dbReference>
<dbReference type="GeneID" id="19200994"/>
<evidence type="ECO:0000313" key="4">
    <source>
        <dbReference type="Proteomes" id="UP000053558"/>
    </source>
</evidence>
<feature type="transmembrane region" description="Helical" evidence="2">
    <location>
        <begin position="129"/>
        <end position="151"/>
    </location>
</feature>
<comment type="caution">
    <text evidence="3">The sequence shown here is derived from an EMBL/GenBank/DDBJ whole genome shotgun (WGS) entry which is preliminary data.</text>
</comment>
<dbReference type="Proteomes" id="UP000053558">
    <property type="component" value="Unassembled WGS sequence"/>
</dbReference>
<feature type="transmembrane region" description="Helical" evidence="2">
    <location>
        <begin position="12"/>
        <end position="38"/>
    </location>
</feature>
<dbReference type="OrthoDB" id="2796825at2759"/>
<reference evidence="4" key="1">
    <citation type="journal article" date="2012" name="Science">
        <title>The Paleozoic origin of enzymatic lignin decomposition reconstructed from 31 fungal genomes.</title>
        <authorList>
            <person name="Floudas D."/>
            <person name="Binder M."/>
            <person name="Riley R."/>
            <person name="Barry K."/>
            <person name="Blanchette R.A."/>
            <person name="Henrissat B."/>
            <person name="Martinez A.T."/>
            <person name="Otillar R."/>
            <person name="Spatafora J.W."/>
            <person name="Yadav J.S."/>
            <person name="Aerts A."/>
            <person name="Benoit I."/>
            <person name="Boyd A."/>
            <person name="Carlson A."/>
            <person name="Copeland A."/>
            <person name="Coutinho P.M."/>
            <person name="de Vries R.P."/>
            <person name="Ferreira P."/>
            <person name="Findley K."/>
            <person name="Foster B."/>
            <person name="Gaskell J."/>
            <person name="Glotzer D."/>
            <person name="Gorecki P."/>
            <person name="Heitman J."/>
            <person name="Hesse C."/>
            <person name="Hori C."/>
            <person name="Igarashi K."/>
            <person name="Jurgens J.A."/>
            <person name="Kallen N."/>
            <person name="Kersten P."/>
            <person name="Kohler A."/>
            <person name="Kuees U."/>
            <person name="Kumar T.K.A."/>
            <person name="Kuo A."/>
            <person name="LaButti K."/>
            <person name="Larrondo L.F."/>
            <person name="Lindquist E."/>
            <person name="Ling A."/>
            <person name="Lombard V."/>
            <person name="Lucas S."/>
            <person name="Lundell T."/>
            <person name="Martin R."/>
            <person name="McLaughlin D.J."/>
            <person name="Morgenstern I."/>
            <person name="Morin E."/>
            <person name="Murat C."/>
            <person name="Nagy L.G."/>
            <person name="Nolan M."/>
            <person name="Ohm R.A."/>
            <person name="Patyshakuliyeva A."/>
            <person name="Rokas A."/>
            <person name="Ruiz-Duenas F.J."/>
            <person name="Sabat G."/>
            <person name="Salamov A."/>
            <person name="Samejima M."/>
            <person name="Schmutz J."/>
            <person name="Slot J.C."/>
            <person name="St John F."/>
            <person name="Stenlid J."/>
            <person name="Sun H."/>
            <person name="Sun S."/>
            <person name="Syed K."/>
            <person name="Tsang A."/>
            <person name="Wiebenga A."/>
            <person name="Young D."/>
            <person name="Pisabarro A."/>
            <person name="Eastwood D.C."/>
            <person name="Martin F."/>
            <person name="Cullen D."/>
            <person name="Grigoriev I.V."/>
            <person name="Hibbett D.S."/>
        </authorList>
    </citation>
    <scope>NUCLEOTIDE SEQUENCE [LARGE SCALE GENOMIC DNA]</scope>
    <source>
        <strain evidence="4">RWD-64-598 SS2</strain>
    </source>
</reference>
<feature type="region of interest" description="Disordered" evidence="1">
    <location>
        <begin position="302"/>
        <end position="331"/>
    </location>
</feature>
<organism evidence="3 4">
    <name type="scientific">Coniophora puteana (strain RWD-64-598)</name>
    <name type="common">Brown rot fungus</name>
    <dbReference type="NCBI Taxonomy" id="741705"/>
    <lineage>
        <taxon>Eukaryota</taxon>
        <taxon>Fungi</taxon>
        <taxon>Dikarya</taxon>
        <taxon>Basidiomycota</taxon>
        <taxon>Agaricomycotina</taxon>
        <taxon>Agaricomycetes</taxon>
        <taxon>Agaricomycetidae</taxon>
        <taxon>Boletales</taxon>
        <taxon>Coniophorineae</taxon>
        <taxon>Coniophoraceae</taxon>
        <taxon>Coniophora</taxon>
    </lineage>
</organism>
<dbReference type="AlphaFoldDB" id="A0A5M3MR65"/>
<feature type="transmembrane region" description="Helical" evidence="2">
    <location>
        <begin position="50"/>
        <end position="70"/>
    </location>
</feature>
<feature type="transmembrane region" description="Helical" evidence="2">
    <location>
        <begin position="225"/>
        <end position="245"/>
    </location>
</feature>
<keyword evidence="2" id="KW-1133">Transmembrane helix</keyword>
<keyword evidence="2" id="KW-0812">Transmembrane</keyword>
<evidence type="ECO:0000256" key="1">
    <source>
        <dbReference type="SAM" id="MobiDB-lite"/>
    </source>
</evidence>
<dbReference type="KEGG" id="cput:CONPUDRAFT_137219"/>
<evidence type="ECO:0000313" key="3">
    <source>
        <dbReference type="EMBL" id="EIW81145.1"/>
    </source>
</evidence>
<dbReference type="RefSeq" id="XP_007768559.1">
    <property type="nucleotide sequence ID" value="XM_007770369.1"/>
</dbReference>
<dbReference type="OMA" id="MSTCLAP"/>
<proteinExistence type="predicted"/>
<name>A0A5M3MR65_CONPW</name>
<keyword evidence="2" id="KW-0472">Membrane</keyword>
<feature type="transmembrane region" description="Helical" evidence="2">
    <location>
        <begin position="171"/>
        <end position="192"/>
    </location>
</feature>
<keyword evidence="4" id="KW-1185">Reference proteome</keyword>
<sequence length="345" mass="37553">MASAELVFERSFYIGVVMTSIVYGTQANMFLRSLYYIVQDPRRTREQIIYVAYGGLVLLAVTIVIVTKSFEWQQMLVENPNYPGGPAAYLAAHAASWAATLNGAAVVFTDVLVNLFLLYRCFIIWNSVVLISLLPALVFLAATGLGIASFIESALAANIYTGVPAEIGVHYIALTVSFNVLVTLLIALRLLLLMDIRMRDAFASVPTYRGGAAAGQQPYTGIATMLIESASPAAAAGIAFIVLYARRSGFEYTLSQLWAAFMALTPQLIILRVTMGRAWTHKGELCFTEPIQFARRTERGTAWSAASGDESWGTDASRSRKDEEGIPAGIDTVAPVELNLRPSRS</sequence>
<feature type="transmembrane region" description="Helical" evidence="2">
    <location>
        <begin position="257"/>
        <end position="275"/>
    </location>
</feature>
<gene>
    <name evidence="3" type="ORF">CONPUDRAFT_137219</name>
</gene>